<sequence length="421" mass="48615">MWINNMMTETSEEINASNRLTRPLPKVPSTFRQIKQNETCYDPSIVSIGPYHHGKPKLMAMEKLKITLARQFVKDSGTNQQENMYNRVSQVAREVRQCYVEDTEMKQFNDEEFAKMMFLDGCFILQFLFCLLEKPENLKMSGHDVALVARDLFLLENQIPFKVLDELMELSLLTQFSSTVPKSQEDKTTATPKPAHLLEHFHHKFVARRNDAPAVIGYKDDSPKTWSSRYYPAEELRNVGIHFKPSTHFFTDVRFTPTFLAGRLYIPPLRIDDSTKPFLLNLVAYEACLGTSNDWITSYVCFMDSLIDHHKDVKELRSKGILLSTLGSDKQVAELFNEISDYLVPNPYAYKEVKRAIEDHYRNGIKRWVLHYKGPIYTFIFKYSFIYGLIVTAIKGYVSLVPKNPVFGICKMAATNVTHCP</sequence>
<reference evidence="1 2" key="1">
    <citation type="submission" date="2024-01" db="EMBL/GenBank/DDBJ databases">
        <authorList>
            <person name="Waweru B."/>
        </authorList>
    </citation>
    <scope>NUCLEOTIDE SEQUENCE [LARGE SCALE GENOMIC DNA]</scope>
</reference>
<gene>
    <name evidence="1" type="ORF">DCAF_LOCUS16948</name>
</gene>
<proteinExistence type="predicted"/>
<evidence type="ECO:0000313" key="1">
    <source>
        <dbReference type="EMBL" id="CAK7342742.1"/>
    </source>
</evidence>
<dbReference type="Pfam" id="PF03140">
    <property type="entry name" value="DUF247"/>
    <property type="match status" value="1"/>
</dbReference>
<dbReference type="AlphaFoldDB" id="A0AAV1S2S3"/>
<dbReference type="EMBL" id="CAWUPB010001160">
    <property type="protein sequence ID" value="CAK7342742.1"/>
    <property type="molecule type" value="Genomic_DNA"/>
</dbReference>
<dbReference type="InterPro" id="IPR004158">
    <property type="entry name" value="DUF247_pln"/>
</dbReference>
<accession>A0AAV1S2S3</accession>
<dbReference type="Proteomes" id="UP001314170">
    <property type="component" value="Unassembled WGS sequence"/>
</dbReference>
<dbReference type="PANTHER" id="PTHR31549">
    <property type="entry name" value="PROTEIN, PUTATIVE (DUF247)-RELATED-RELATED"/>
    <property type="match status" value="1"/>
</dbReference>
<keyword evidence="2" id="KW-1185">Reference proteome</keyword>
<evidence type="ECO:0000313" key="2">
    <source>
        <dbReference type="Proteomes" id="UP001314170"/>
    </source>
</evidence>
<name>A0AAV1S2S3_9ROSI</name>
<comment type="caution">
    <text evidence="1">The sequence shown here is derived from an EMBL/GenBank/DDBJ whole genome shotgun (WGS) entry which is preliminary data.</text>
</comment>
<dbReference type="PANTHER" id="PTHR31549:SF149">
    <property type="entry name" value="ISOPRENOID SYNTHASE DOMAIN-CONTAINING PROTEIN"/>
    <property type="match status" value="1"/>
</dbReference>
<protein>
    <submittedName>
        <fullName evidence="1">Uncharacterized protein</fullName>
    </submittedName>
</protein>
<organism evidence="1 2">
    <name type="scientific">Dovyalis caffra</name>
    <dbReference type="NCBI Taxonomy" id="77055"/>
    <lineage>
        <taxon>Eukaryota</taxon>
        <taxon>Viridiplantae</taxon>
        <taxon>Streptophyta</taxon>
        <taxon>Embryophyta</taxon>
        <taxon>Tracheophyta</taxon>
        <taxon>Spermatophyta</taxon>
        <taxon>Magnoliopsida</taxon>
        <taxon>eudicotyledons</taxon>
        <taxon>Gunneridae</taxon>
        <taxon>Pentapetalae</taxon>
        <taxon>rosids</taxon>
        <taxon>fabids</taxon>
        <taxon>Malpighiales</taxon>
        <taxon>Salicaceae</taxon>
        <taxon>Flacourtieae</taxon>
        <taxon>Dovyalis</taxon>
    </lineage>
</organism>